<dbReference type="PANTHER" id="PTHR43180:SF10">
    <property type="entry name" value="NAD(P)-BINDING PROTEIN"/>
    <property type="match status" value="1"/>
</dbReference>
<comment type="similarity">
    <text evidence="1">Belongs to the short-chain dehydrogenases/reductases (SDR) family.</text>
</comment>
<dbReference type="Gene3D" id="3.40.50.720">
    <property type="entry name" value="NAD(P)-binding Rossmann-like Domain"/>
    <property type="match status" value="1"/>
</dbReference>
<keyword evidence="2" id="KW-0560">Oxidoreductase</keyword>
<accession>K1XHJ6</accession>
<evidence type="ECO:0000313" key="4">
    <source>
        <dbReference type="Proteomes" id="UP000006753"/>
    </source>
</evidence>
<evidence type="ECO:0000256" key="1">
    <source>
        <dbReference type="ARBA" id="ARBA00006484"/>
    </source>
</evidence>
<dbReference type="Proteomes" id="UP000006753">
    <property type="component" value="Unassembled WGS sequence"/>
</dbReference>
<reference evidence="3 4" key="1">
    <citation type="journal article" date="2012" name="BMC Genomics">
        <title>Sequencing the genome of Marssonina brunnea reveals fungus-poplar co-evolution.</title>
        <authorList>
            <person name="Zhu S."/>
            <person name="Cao Y.-Z."/>
            <person name="Jiang C."/>
            <person name="Tan B.-Y."/>
            <person name="Wang Z."/>
            <person name="Feng S."/>
            <person name="Zhang L."/>
            <person name="Su X.-H."/>
            <person name="Brejova B."/>
            <person name="Vinar T."/>
            <person name="Xu M."/>
            <person name="Wang M.-X."/>
            <person name="Zhang S.-G."/>
            <person name="Huang M.-R."/>
            <person name="Wu R."/>
            <person name="Zhou Y."/>
        </authorList>
    </citation>
    <scope>NUCLEOTIDE SEQUENCE [LARGE SCALE GENOMIC DNA]</scope>
    <source>
        <strain evidence="3 4">MB_m1</strain>
    </source>
</reference>
<proteinExistence type="inferred from homology"/>
<dbReference type="EMBL" id="JH921430">
    <property type="protein sequence ID" value="EKD20233.1"/>
    <property type="molecule type" value="Genomic_DNA"/>
</dbReference>
<sequence length="309" mass="32226">MAELFIEDADLVNLKGKVVIVTGGSSGIGLATVNLLLSHGASVVSADINSPPEQAATTSGGGAFLFVKTDVASWRDLCALFAAAQAQYSRIDGVFANAGIGPRANYLALETSDDDGELIEPSTQALDVMLRGVINTACLAAHYMKQQQPPAGSIVLMGSSTGLQPLRIPDYCKSRNPTSSPRTTAKHGVLGFGRGFSRLMSVTGLPIRVNTLMPSWTATNLLPDISGIAPGVSNTGAVQDGPIVARAAAFLLVDEARQGDVVFVHRGKYTEIEKAVLAPAREAIQGGPAELSDDEVVERILARNASVEG</sequence>
<dbReference type="GO" id="GO:0016491">
    <property type="term" value="F:oxidoreductase activity"/>
    <property type="evidence" value="ECO:0007669"/>
    <property type="project" value="UniProtKB-KW"/>
</dbReference>
<dbReference type="Pfam" id="PF00106">
    <property type="entry name" value="adh_short"/>
    <property type="match status" value="1"/>
</dbReference>
<dbReference type="OrthoDB" id="37659at2759"/>
<dbReference type="SUPFAM" id="SSF51735">
    <property type="entry name" value="NAD(P)-binding Rossmann-fold domains"/>
    <property type="match status" value="1"/>
</dbReference>
<dbReference type="InParanoid" id="K1XHJ6"/>
<dbReference type="eggNOG" id="KOG4169">
    <property type="taxonomic scope" value="Eukaryota"/>
</dbReference>
<protein>
    <submittedName>
        <fullName evidence="3">Short chain dehydrogenase</fullName>
    </submittedName>
</protein>
<dbReference type="KEGG" id="mbe:MBM_02185"/>
<dbReference type="InterPro" id="IPR002347">
    <property type="entry name" value="SDR_fam"/>
</dbReference>
<evidence type="ECO:0000313" key="3">
    <source>
        <dbReference type="EMBL" id="EKD20233.1"/>
    </source>
</evidence>
<dbReference type="PRINTS" id="PR00081">
    <property type="entry name" value="GDHRDH"/>
</dbReference>
<organism evidence="3 4">
    <name type="scientific">Marssonina brunnea f. sp. multigermtubi (strain MB_m1)</name>
    <name type="common">Marssonina leaf spot fungus</name>
    <dbReference type="NCBI Taxonomy" id="1072389"/>
    <lineage>
        <taxon>Eukaryota</taxon>
        <taxon>Fungi</taxon>
        <taxon>Dikarya</taxon>
        <taxon>Ascomycota</taxon>
        <taxon>Pezizomycotina</taxon>
        <taxon>Leotiomycetes</taxon>
        <taxon>Helotiales</taxon>
        <taxon>Drepanopezizaceae</taxon>
        <taxon>Drepanopeziza</taxon>
    </lineage>
</organism>
<dbReference type="HOGENOM" id="CLU_010194_13_1_1"/>
<dbReference type="OMA" id="DYSTAKH"/>
<dbReference type="AlphaFoldDB" id="K1XHJ6"/>
<evidence type="ECO:0000256" key="2">
    <source>
        <dbReference type="ARBA" id="ARBA00023002"/>
    </source>
</evidence>
<gene>
    <name evidence="3" type="ORF">MBM_02185</name>
</gene>
<keyword evidence="4" id="KW-1185">Reference proteome</keyword>
<name>K1XHJ6_MARBU</name>
<dbReference type="PANTHER" id="PTHR43180">
    <property type="entry name" value="3-OXOACYL-(ACYL-CARRIER-PROTEIN) REDUCTASE (AFU_ORTHOLOGUE AFUA_6G11210)"/>
    <property type="match status" value="1"/>
</dbReference>
<dbReference type="InterPro" id="IPR036291">
    <property type="entry name" value="NAD(P)-bd_dom_sf"/>
</dbReference>